<keyword evidence="2" id="KW-1185">Reference proteome</keyword>
<sequence length="246" mass="27612">MSFGHNNQPTSSAKTILIATTLLIIATAGITHSVVADVWLDAHYDSRLEYADDKVDAIKLIMENECLGGMRYTVYVFGDWYKDWIIKYSLPYAIVWHIASHGGFDSLGNNFLLTHYNELIYGQEIPDLTNVHEGGPMYLAFASACYSGHPRVWSRTYMLYQGFLDKGALAYMGYMYTVGDYEAFLFARWFYHYAAGDDGIIHTVGEAKTLAKYMVPAVKGNIQLYGASNIVIVDGYYFVNTCVKGA</sequence>
<evidence type="ECO:0000313" key="2">
    <source>
        <dbReference type="Proteomes" id="UP001529235"/>
    </source>
</evidence>
<reference evidence="1 2" key="1">
    <citation type="submission" date="2023-05" db="EMBL/GenBank/DDBJ databases">
        <title>A new hyperthermophilic archaea 'Ignisphaera cupida' sp. nov. and description of the family 'Ignisphaeraceae' fam. nov.</title>
        <authorList>
            <person name="Podosokorskaya O.A."/>
            <person name="Elcheninov A.G."/>
            <person name="Klukina A."/>
            <person name="Merkel A.Y."/>
        </authorList>
    </citation>
    <scope>NUCLEOTIDE SEQUENCE [LARGE SCALE GENOMIC DNA]</scope>
    <source>
        <strain evidence="1 2">4213-co</strain>
    </source>
</reference>
<comment type="caution">
    <text evidence="1">The sequence shown here is derived from an EMBL/GenBank/DDBJ whole genome shotgun (WGS) entry which is preliminary data.</text>
</comment>
<accession>A0ABD4Z6A0</accession>
<name>A0ABD4Z6A0_9CREN</name>
<dbReference type="AlphaFoldDB" id="A0ABD4Z6A0"/>
<dbReference type="RefSeq" id="WP_285273827.1">
    <property type="nucleotide sequence ID" value="NZ_JASNVW010000003.1"/>
</dbReference>
<evidence type="ECO:0000313" key="1">
    <source>
        <dbReference type="EMBL" id="MDK6028841.1"/>
    </source>
</evidence>
<proteinExistence type="predicted"/>
<dbReference type="Proteomes" id="UP001529235">
    <property type="component" value="Unassembled WGS sequence"/>
</dbReference>
<protein>
    <submittedName>
        <fullName evidence="1">C25 family cysteine peptidase</fullName>
    </submittedName>
</protein>
<gene>
    <name evidence="1" type="ORF">QPL79_05640</name>
</gene>
<organism evidence="1 2">
    <name type="scientific">Ignisphaera cupida</name>
    <dbReference type="NCBI Taxonomy" id="3050454"/>
    <lineage>
        <taxon>Archaea</taxon>
        <taxon>Thermoproteota</taxon>
        <taxon>Thermoprotei</taxon>
        <taxon>Desulfurococcales</taxon>
        <taxon>Desulfurococcaceae</taxon>
        <taxon>Ignisphaera</taxon>
    </lineage>
</organism>
<dbReference type="EMBL" id="JASNVW010000003">
    <property type="protein sequence ID" value="MDK6028841.1"/>
    <property type="molecule type" value="Genomic_DNA"/>
</dbReference>